<reference evidence="2 3" key="1">
    <citation type="journal article" date="2014" name="BMC Genomics">
        <title>Genome sequencing of four Aureobasidium pullulans varieties: biotechnological potential, stress tolerance, and description of new species.</title>
        <authorList>
            <person name="Gostin Ar C."/>
            <person name="Ohm R.A."/>
            <person name="Kogej T."/>
            <person name="Sonjak S."/>
            <person name="Turk M."/>
            <person name="Zajc J."/>
            <person name="Zalar P."/>
            <person name="Grube M."/>
            <person name="Sun H."/>
            <person name="Han J."/>
            <person name="Sharma A."/>
            <person name="Chiniquy J."/>
            <person name="Ngan C.Y."/>
            <person name="Lipzen A."/>
            <person name="Barry K."/>
            <person name="Grigoriev I.V."/>
            <person name="Gunde-Cimerman N."/>
        </authorList>
    </citation>
    <scope>NUCLEOTIDE SEQUENCE [LARGE SCALE GENOMIC DNA]</scope>
    <source>
        <strain evidence="2 3">EXF-150</strain>
    </source>
</reference>
<organism evidence="2 3">
    <name type="scientific">Aureobasidium pullulans EXF-150</name>
    <dbReference type="NCBI Taxonomy" id="1043002"/>
    <lineage>
        <taxon>Eukaryota</taxon>
        <taxon>Fungi</taxon>
        <taxon>Dikarya</taxon>
        <taxon>Ascomycota</taxon>
        <taxon>Pezizomycotina</taxon>
        <taxon>Dothideomycetes</taxon>
        <taxon>Dothideomycetidae</taxon>
        <taxon>Dothideales</taxon>
        <taxon>Saccotheciaceae</taxon>
        <taxon>Aureobasidium</taxon>
    </lineage>
</organism>
<dbReference type="Proteomes" id="UP000030706">
    <property type="component" value="Unassembled WGS sequence"/>
</dbReference>
<feature type="region of interest" description="Disordered" evidence="1">
    <location>
        <begin position="48"/>
        <end position="104"/>
    </location>
</feature>
<protein>
    <submittedName>
        <fullName evidence="2">Uncharacterized protein</fullName>
    </submittedName>
</protein>
<accession>A0A074Y201</accession>
<dbReference type="HOGENOM" id="CLU_2249575_0_0_1"/>
<dbReference type="EMBL" id="KL584974">
    <property type="protein sequence ID" value="KEQ89954.1"/>
    <property type="molecule type" value="Genomic_DNA"/>
</dbReference>
<gene>
    <name evidence="2" type="ORF">M438DRAFT_17345</name>
</gene>
<feature type="region of interest" description="Disordered" evidence="1">
    <location>
        <begin position="1"/>
        <end position="31"/>
    </location>
</feature>
<proteinExistence type="predicted"/>
<dbReference type="RefSeq" id="XP_029766141.1">
    <property type="nucleotide sequence ID" value="XM_029899147.1"/>
</dbReference>
<feature type="compositionally biased region" description="Polar residues" evidence="1">
    <location>
        <begin position="1"/>
        <end position="13"/>
    </location>
</feature>
<evidence type="ECO:0000313" key="2">
    <source>
        <dbReference type="EMBL" id="KEQ89954.1"/>
    </source>
</evidence>
<dbReference type="GeneID" id="40741453"/>
<evidence type="ECO:0000313" key="3">
    <source>
        <dbReference type="Proteomes" id="UP000030706"/>
    </source>
</evidence>
<feature type="compositionally biased region" description="Low complexity" evidence="1">
    <location>
        <begin position="56"/>
        <end position="65"/>
    </location>
</feature>
<evidence type="ECO:0000256" key="1">
    <source>
        <dbReference type="SAM" id="MobiDB-lite"/>
    </source>
</evidence>
<sequence>MHGSLHQSGSSKNTTHHSLESRASHLPHHPARICDRFRNRYDCLLKHTRPPSSAFPLPSMSTSTSPPNPHFDLTGPTCPPPHPKPANKSSMSCSMRICGASPST</sequence>
<name>A0A074Y201_AURPU</name>
<dbReference type="AlphaFoldDB" id="A0A074Y201"/>
<keyword evidence="3" id="KW-1185">Reference proteome</keyword>